<reference evidence="1 2" key="1">
    <citation type="journal article" date="2022" name="bioRxiv">
        <title>The genome of the oomycete Peronosclerospora sorghi, a cosmopolitan pathogen of maize and sorghum, is inflated with dispersed pseudogenes.</title>
        <authorList>
            <person name="Fletcher K."/>
            <person name="Martin F."/>
            <person name="Isakeit T."/>
            <person name="Cavanaugh K."/>
            <person name="Magill C."/>
            <person name="Michelmore R."/>
        </authorList>
    </citation>
    <scope>NUCLEOTIDE SEQUENCE [LARGE SCALE GENOMIC DNA]</scope>
    <source>
        <strain evidence="1">P6</strain>
    </source>
</reference>
<organism evidence="1 2">
    <name type="scientific">Peronosclerospora sorghi</name>
    <dbReference type="NCBI Taxonomy" id="230839"/>
    <lineage>
        <taxon>Eukaryota</taxon>
        <taxon>Sar</taxon>
        <taxon>Stramenopiles</taxon>
        <taxon>Oomycota</taxon>
        <taxon>Peronosporomycetes</taxon>
        <taxon>Peronosporales</taxon>
        <taxon>Peronosporaceae</taxon>
        <taxon>Peronosclerospora</taxon>
    </lineage>
</organism>
<sequence length="63" mass="6836">MHEYPTACREALDGTIWATMALTVNGELRFDSGEGVLKTSITSKEGSRSVNYPILTQGSSDNK</sequence>
<dbReference type="Proteomes" id="UP001163321">
    <property type="component" value="Chromosome 11"/>
</dbReference>
<name>A0ACC0WMD3_9STRA</name>
<comment type="caution">
    <text evidence="1">The sequence shown here is derived from an EMBL/GenBank/DDBJ whole genome shotgun (WGS) entry which is preliminary data.</text>
</comment>
<accession>A0ACC0WMD3</accession>
<evidence type="ECO:0000313" key="1">
    <source>
        <dbReference type="EMBL" id="KAI9919542.1"/>
    </source>
</evidence>
<protein>
    <submittedName>
        <fullName evidence="1">Uncharacterized protein</fullName>
    </submittedName>
</protein>
<dbReference type="EMBL" id="CM047590">
    <property type="protein sequence ID" value="KAI9919542.1"/>
    <property type="molecule type" value="Genomic_DNA"/>
</dbReference>
<gene>
    <name evidence="1" type="ORF">PsorP6_017799</name>
</gene>
<proteinExistence type="predicted"/>
<evidence type="ECO:0000313" key="2">
    <source>
        <dbReference type="Proteomes" id="UP001163321"/>
    </source>
</evidence>
<keyword evidence="2" id="KW-1185">Reference proteome</keyword>